<evidence type="ECO:0000256" key="2">
    <source>
        <dbReference type="ARBA" id="ARBA00022525"/>
    </source>
</evidence>
<dbReference type="SUPFAM" id="SSF49785">
    <property type="entry name" value="Galactose-binding domain-like"/>
    <property type="match status" value="1"/>
</dbReference>
<dbReference type="SMART" id="SM00180">
    <property type="entry name" value="EGF_Lam"/>
    <property type="match status" value="6"/>
</dbReference>
<dbReference type="InterPro" id="IPR008979">
    <property type="entry name" value="Galactose-bd-like_sf"/>
</dbReference>
<evidence type="ECO:0000259" key="15">
    <source>
        <dbReference type="PROSITE" id="PS50027"/>
    </source>
</evidence>
<comment type="subcellular location">
    <subcellularLocation>
        <location evidence="1">Secreted</location>
        <location evidence="1">Extracellular space</location>
        <location evidence="1">Extracellular matrix</location>
        <location evidence="1">Basement membrane</location>
    </subcellularLocation>
</comment>
<evidence type="ECO:0000256" key="13">
    <source>
        <dbReference type="SAM" id="Coils"/>
    </source>
</evidence>
<evidence type="ECO:0000256" key="14">
    <source>
        <dbReference type="SAM" id="SignalP"/>
    </source>
</evidence>
<evidence type="ECO:0000256" key="10">
    <source>
        <dbReference type="ARBA" id="ARBA00023180"/>
    </source>
</evidence>
<organism evidence="17 18">
    <name type="scientific">Pelobates cultripes</name>
    <name type="common">Western spadefoot toad</name>
    <dbReference type="NCBI Taxonomy" id="61616"/>
    <lineage>
        <taxon>Eukaryota</taxon>
        <taxon>Metazoa</taxon>
        <taxon>Chordata</taxon>
        <taxon>Craniata</taxon>
        <taxon>Vertebrata</taxon>
        <taxon>Euteleostomi</taxon>
        <taxon>Amphibia</taxon>
        <taxon>Batrachia</taxon>
        <taxon>Anura</taxon>
        <taxon>Pelobatoidea</taxon>
        <taxon>Pelobatidae</taxon>
        <taxon>Pelobates</taxon>
    </lineage>
</organism>
<evidence type="ECO:0000259" key="16">
    <source>
        <dbReference type="PROSITE" id="PS51117"/>
    </source>
</evidence>
<feature type="disulfide bond" evidence="12">
    <location>
        <begin position="551"/>
        <end position="568"/>
    </location>
</feature>
<proteinExistence type="predicted"/>
<evidence type="ECO:0000313" key="18">
    <source>
        <dbReference type="Proteomes" id="UP001295444"/>
    </source>
</evidence>
<evidence type="ECO:0000256" key="7">
    <source>
        <dbReference type="ARBA" id="ARBA00022889"/>
    </source>
</evidence>
<keyword evidence="2" id="KW-0964">Secreted</keyword>
<feature type="chain" id="PRO_5041897643" evidence="14">
    <location>
        <begin position="43"/>
        <end position="1181"/>
    </location>
</feature>
<keyword evidence="8 13" id="KW-0175">Coiled coil</keyword>
<dbReference type="GO" id="GO:0009888">
    <property type="term" value="P:tissue development"/>
    <property type="evidence" value="ECO:0007669"/>
    <property type="project" value="TreeGrafter"/>
</dbReference>
<keyword evidence="18" id="KW-1185">Reference proteome</keyword>
<feature type="coiled-coil region" evidence="13">
    <location>
        <begin position="838"/>
        <end position="882"/>
    </location>
</feature>
<evidence type="ECO:0000256" key="12">
    <source>
        <dbReference type="PROSITE-ProRule" id="PRU00460"/>
    </source>
</evidence>
<dbReference type="PROSITE" id="PS50027">
    <property type="entry name" value="EGF_LAM_2"/>
    <property type="match status" value="4"/>
</dbReference>
<dbReference type="FunFam" id="2.10.25.10:FF:000333">
    <property type="entry name" value="netrin-4 isoform X2"/>
    <property type="match status" value="1"/>
</dbReference>
<dbReference type="InterPro" id="IPR056558">
    <property type="entry name" value="LAMB1-4_helical"/>
</dbReference>
<comment type="caution">
    <text evidence="12">Lacks conserved residue(s) required for the propagation of feature annotation.</text>
</comment>
<protein>
    <submittedName>
        <fullName evidence="17">Laminin subunit beta-3</fullName>
    </submittedName>
</protein>
<dbReference type="Proteomes" id="UP001295444">
    <property type="component" value="Chromosome 01"/>
</dbReference>
<dbReference type="PRINTS" id="PR00011">
    <property type="entry name" value="EGFLAMININ"/>
</dbReference>
<feature type="domain" description="Laminin EGF-like" evidence="15">
    <location>
        <begin position="549"/>
        <end position="595"/>
    </location>
</feature>
<evidence type="ECO:0000256" key="1">
    <source>
        <dbReference type="ARBA" id="ARBA00004302"/>
    </source>
</evidence>
<feature type="signal peptide" evidence="14">
    <location>
        <begin position="1"/>
        <end position="42"/>
    </location>
</feature>
<keyword evidence="3" id="KW-0272">Extracellular matrix</keyword>
<keyword evidence="5" id="KW-0677">Repeat</keyword>
<dbReference type="GO" id="GO:0043256">
    <property type="term" value="C:laminin complex"/>
    <property type="evidence" value="ECO:0007669"/>
    <property type="project" value="TreeGrafter"/>
</dbReference>
<dbReference type="Gene3D" id="2.170.300.10">
    <property type="entry name" value="Tie2 ligand-binding domain superfamily"/>
    <property type="match status" value="1"/>
</dbReference>
<accession>A0AAD1R0C4</accession>
<dbReference type="Pfam" id="PF23219">
    <property type="entry name" value="LAMB1"/>
    <property type="match status" value="1"/>
</dbReference>
<dbReference type="Pfam" id="PF24973">
    <property type="entry name" value="EGF_LMN_ATRN"/>
    <property type="match status" value="1"/>
</dbReference>
<dbReference type="InterPro" id="IPR008211">
    <property type="entry name" value="Laminin_N"/>
</dbReference>
<dbReference type="Gene3D" id="2.10.25.10">
    <property type="entry name" value="Laminin"/>
    <property type="match status" value="4"/>
</dbReference>
<feature type="coiled-coil region" evidence="13">
    <location>
        <begin position="968"/>
        <end position="1100"/>
    </location>
</feature>
<dbReference type="PANTHER" id="PTHR10574">
    <property type="entry name" value="NETRIN/LAMININ-RELATED"/>
    <property type="match status" value="1"/>
</dbReference>
<feature type="disulfide bond" evidence="12">
    <location>
        <begin position="473"/>
        <end position="482"/>
    </location>
</feature>
<evidence type="ECO:0000256" key="6">
    <source>
        <dbReference type="ARBA" id="ARBA00022869"/>
    </source>
</evidence>
<keyword evidence="10" id="KW-0325">Glycoprotein</keyword>
<dbReference type="FunFam" id="2.60.120.260:FF:000073">
    <property type="entry name" value="Laminin subunit beta 3"/>
    <property type="match status" value="1"/>
</dbReference>
<keyword evidence="11 12" id="KW-0424">Laminin EGF-like domain</keyword>
<dbReference type="FunFam" id="2.10.25.10:FF:000440">
    <property type="entry name" value="Laminin subunit beta 3"/>
    <property type="match status" value="1"/>
</dbReference>
<dbReference type="InterPro" id="IPR002049">
    <property type="entry name" value="LE_dom"/>
</dbReference>
<dbReference type="Pfam" id="PF00053">
    <property type="entry name" value="EGF_laminin"/>
    <property type="match status" value="5"/>
</dbReference>
<dbReference type="FunFam" id="2.10.25.10:FF:000074">
    <property type="entry name" value="Laminin subunit alpha"/>
    <property type="match status" value="1"/>
</dbReference>
<evidence type="ECO:0000256" key="11">
    <source>
        <dbReference type="ARBA" id="ARBA00023292"/>
    </source>
</evidence>
<evidence type="ECO:0000256" key="5">
    <source>
        <dbReference type="ARBA" id="ARBA00022737"/>
    </source>
</evidence>
<dbReference type="GO" id="GO:0034446">
    <property type="term" value="P:substrate adhesion-dependent cell spreading"/>
    <property type="evidence" value="ECO:0007669"/>
    <property type="project" value="TreeGrafter"/>
</dbReference>
<name>A0AAD1R0C4_PELCU</name>
<keyword evidence="7" id="KW-0130">Cell adhesion</keyword>
<feature type="disulfide bond" evidence="12">
    <location>
        <begin position="366"/>
        <end position="375"/>
    </location>
</feature>
<feature type="domain" description="Laminin EGF-like" evidence="15">
    <location>
        <begin position="399"/>
        <end position="450"/>
    </location>
</feature>
<dbReference type="FunFam" id="2.10.25.10:FF:000034">
    <property type="entry name" value="Laminin subunit alpha 3"/>
    <property type="match status" value="1"/>
</dbReference>
<evidence type="ECO:0000256" key="4">
    <source>
        <dbReference type="ARBA" id="ARBA00022729"/>
    </source>
</evidence>
<dbReference type="InterPro" id="IPR056863">
    <property type="entry name" value="LMN_ATRN_NET-like_EGF"/>
</dbReference>
<feature type="domain" description="Laminin EGF-like" evidence="15">
    <location>
        <begin position="336"/>
        <end position="398"/>
    </location>
</feature>
<evidence type="ECO:0000256" key="8">
    <source>
        <dbReference type="ARBA" id="ARBA00023054"/>
    </source>
</evidence>
<feature type="domain" description="Laminin EGF-like" evidence="15">
    <location>
        <begin position="451"/>
        <end position="505"/>
    </location>
</feature>
<feature type="domain" description="Laminin N-terminal" evidence="16">
    <location>
        <begin position="47"/>
        <end position="269"/>
    </location>
</feature>
<dbReference type="AlphaFoldDB" id="A0AAD1R0C4"/>
<evidence type="ECO:0000256" key="9">
    <source>
        <dbReference type="ARBA" id="ARBA00023157"/>
    </source>
</evidence>
<dbReference type="GO" id="GO:0009887">
    <property type="term" value="P:animal organ morphogenesis"/>
    <property type="evidence" value="ECO:0007669"/>
    <property type="project" value="TreeGrafter"/>
</dbReference>
<dbReference type="GO" id="GO:0016477">
    <property type="term" value="P:cell migration"/>
    <property type="evidence" value="ECO:0007669"/>
    <property type="project" value="TreeGrafter"/>
</dbReference>
<dbReference type="FunFam" id="2.10.25.10:FF:000084">
    <property type="entry name" value="Laminin subunit alpha 3"/>
    <property type="match status" value="1"/>
</dbReference>
<dbReference type="PROSITE" id="PS01248">
    <property type="entry name" value="EGF_LAM_1"/>
    <property type="match status" value="3"/>
</dbReference>
<keyword evidence="9 12" id="KW-1015">Disulfide bond</keyword>
<evidence type="ECO:0000313" key="17">
    <source>
        <dbReference type="EMBL" id="CAH2220887.1"/>
    </source>
</evidence>
<keyword evidence="4 14" id="KW-0732">Signal</keyword>
<dbReference type="SUPFAM" id="SSF57997">
    <property type="entry name" value="Tropomyosin"/>
    <property type="match status" value="1"/>
</dbReference>
<dbReference type="Gene3D" id="2.60.120.260">
    <property type="entry name" value="Galactose-binding domain-like"/>
    <property type="match status" value="1"/>
</dbReference>
<dbReference type="SMART" id="SM00136">
    <property type="entry name" value="LamNT"/>
    <property type="match status" value="1"/>
</dbReference>
<dbReference type="GO" id="GO:0070831">
    <property type="term" value="P:basement membrane assembly"/>
    <property type="evidence" value="ECO:0007669"/>
    <property type="project" value="TreeGrafter"/>
</dbReference>
<feature type="disulfide bond" evidence="12">
    <location>
        <begin position="549"/>
        <end position="561"/>
    </location>
</feature>
<dbReference type="Pfam" id="PF00055">
    <property type="entry name" value="Laminin_N"/>
    <property type="match status" value="1"/>
</dbReference>
<evidence type="ECO:0000256" key="3">
    <source>
        <dbReference type="ARBA" id="ARBA00022530"/>
    </source>
</evidence>
<dbReference type="EMBL" id="OW240912">
    <property type="protein sequence ID" value="CAH2220887.1"/>
    <property type="molecule type" value="Genomic_DNA"/>
</dbReference>
<dbReference type="PANTHER" id="PTHR10574:SF268">
    <property type="entry name" value="LAMININ SUBUNIT BETA-3"/>
    <property type="match status" value="1"/>
</dbReference>
<dbReference type="CDD" id="cd00055">
    <property type="entry name" value="EGF_Lam"/>
    <property type="match status" value="6"/>
</dbReference>
<reference evidence="17" key="1">
    <citation type="submission" date="2022-03" db="EMBL/GenBank/DDBJ databases">
        <authorList>
            <person name="Alioto T."/>
            <person name="Alioto T."/>
            <person name="Gomez Garrido J."/>
        </authorList>
    </citation>
    <scope>NUCLEOTIDE SEQUENCE</scope>
</reference>
<dbReference type="SUPFAM" id="SSF57196">
    <property type="entry name" value="EGF/Laminin"/>
    <property type="match status" value="6"/>
</dbReference>
<feature type="disulfide bond" evidence="12">
    <location>
        <begin position="570"/>
        <end position="579"/>
    </location>
</feature>
<dbReference type="FunFam" id="2.170.300.10:FF:000001">
    <property type="entry name" value="Laminin subunit beta-1"/>
    <property type="match status" value="1"/>
</dbReference>
<sequence>MIRYSVSTYKCFLFPGTGGKNSDTFRMWVYFILLALPRLLHAQKDCSYGACNPAVGDLLIGRTNYLRASSTCGLVEPETYCTPFGETQMKCCRCDSRDPFSAISHRIINVVSPIGHLRWWQSENGVDPVTLQFDLGRKFQLSDVTLDFRSPRPAALVIERSSDHGRTWQVYQYLAYDCAASFPQISRGRPLNLEDVRCQQLEGDPTQGGQIRFNPMDLALSVPASQRMYRLGEFTNLRINFTQLIRLPPRRYRQPSAFYAINEMRVHGSCLCYGHSDQCVSGSTSDRDPYGNIQVYDACVCQHNTAGTNCERCADLYNDLPWRPADGQNSNECRRCNCNNHSDKCHFDPAVYEASGRVSGGVCEDCRDGTTGRNCESCRPDYYRNPNREMNHRDACISCDCDPEGSIGGGSCDSMTGRCNCKDNVFGERCDQCKPGFYQLSASNPQGCTKCDCDPQGTQGDQQCNNETGQCRCLPNVTGKRCDQCATHHWNYQSGRGCQLCGCHPRNSYSLQCNQVTGQCLCREGFGGRLCTECPDRMYGTLQTGCRACNCDFQGTVDIGCDKATGHCLCKPGFVGARCDSCQRGYSDTFPNCVACHSCFNFYDHEFKTLGYQMQALRNTSTGQGWETDPRFGPRMAGVEAELQRIQGILGGSSISDSELSQAESQFAKIRGEVQQLNPDLPPAESIEPLTSDLNSLRAEFNSINLIYQSKKAQQGNTTTADSSGLLRSVSSAYQSSLESAERVAAAGVIVSQSRESRREAQRLEGKSRDAVYDLETFQDELSYPNLTPTINRICEGVRSEPCTPEDCPGTVCQRNNDSLWLVGSQCRGAFPLSINALRNTEKTARDLQELNTQLQKNMQMINEAEKTANQIQDGAQHLTEQVTRARGRMDEHMGSTRQFIQQVRDFLTDPMTNPATIQEVSDYVLSLSLPADSATILRKMNEIRSIAGKLPNMDAVLSQTKDDIAKAKKLQGEAELARNKAMDVEGDVDGVIMNLGTAKTALLEAEDKIRGSSSALQQIQDRMQEIQQVLDPAEKGLTDVQGQLQDFTLQVENLRQKTTASRQQAGKAQQAALGALGKAEDAQQGLELVKEKYALLKSRLGTTSNLGAQGEKVSSIQEEADRLFQESMDIMSRMTEIESELLEGRQSLMIKFSQLEGLEGEVSSIRDHISEKAHFYATCK</sequence>
<gene>
    <name evidence="17" type="ORF">PECUL_23A055386</name>
</gene>
<feature type="disulfide bond" evidence="12">
    <location>
        <begin position="421"/>
        <end position="430"/>
    </location>
</feature>
<dbReference type="PROSITE" id="PS51117">
    <property type="entry name" value="LAMININ_NTER"/>
    <property type="match status" value="1"/>
</dbReference>
<keyword evidence="6" id="KW-0084">Basement membrane</keyword>
<dbReference type="GO" id="GO:0007411">
    <property type="term" value="P:axon guidance"/>
    <property type="evidence" value="ECO:0007669"/>
    <property type="project" value="TreeGrafter"/>
</dbReference>
<dbReference type="InterPro" id="IPR050440">
    <property type="entry name" value="Laminin/Netrin_ECM"/>
</dbReference>